<dbReference type="EMBL" id="JAAKZW010000019">
    <property type="protein sequence ID" value="NGO75722.1"/>
    <property type="molecule type" value="Genomic_DNA"/>
</dbReference>
<protein>
    <submittedName>
        <fullName evidence="1">Uncharacterized protein</fullName>
    </submittedName>
</protein>
<proteinExistence type="predicted"/>
<name>A0A6G4XEW9_9ACTN</name>
<dbReference type="RefSeq" id="WP_165331233.1">
    <property type="nucleotide sequence ID" value="NZ_JAAKZW010000019.1"/>
</dbReference>
<evidence type="ECO:0000313" key="2">
    <source>
        <dbReference type="Proteomes" id="UP000481109"/>
    </source>
</evidence>
<sequence length="155" mass="17898">MPRKTAAALRLDAVCRSHLQDYRRRSSQFSPHTRRQAARFEAERGLPAQALEHAVQCWRGFVHRPGWPLYLPKPHLPGYDIWDDRLLIEQAIGALDRRAAREIASAVKETDADFLARTLPDPHAPNAWPWWRRRCQDLGDIMHVPSQAHDRPDSS</sequence>
<reference evidence="1 2" key="1">
    <citation type="submission" date="2020-02" db="EMBL/GenBank/DDBJ databases">
        <title>Whole-genome analyses of novel actinobacteria.</title>
        <authorList>
            <person name="Sahin N."/>
            <person name="Tokatli A."/>
        </authorList>
    </citation>
    <scope>NUCLEOTIDE SEQUENCE [LARGE SCALE GENOMIC DNA]</scope>
    <source>
        <strain evidence="1 2">YC504</strain>
    </source>
</reference>
<dbReference type="Proteomes" id="UP000481109">
    <property type="component" value="Unassembled WGS sequence"/>
</dbReference>
<organism evidence="1 2">
    <name type="scientific">Streptomyces mesophilus</name>
    <dbReference type="NCBI Taxonomy" id="1775132"/>
    <lineage>
        <taxon>Bacteria</taxon>
        <taxon>Bacillati</taxon>
        <taxon>Actinomycetota</taxon>
        <taxon>Actinomycetes</taxon>
        <taxon>Kitasatosporales</taxon>
        <taxon>Streptomycetaceae</taxon>
        <taxon>Streptomyces</taxon>
    </lineage>
</organism>
<dbReference type="AlphaFoldDB" id="A0A6G4XEW9"/>
<accession>A0A6G4XEW9</accession>
<evidence type="ECO:0000313" key="1">
    <source>
        <dbReference type="EMBL" id="NGO75722.1"/>
    </source>
</evidence>
<gene>
    <name evidence="1" type="ORF">G6045_08525</name>
</gene>
<keyword evidence="2" id="KW-1185">Reference proteome</keyword>
<comment type="caution">
    <text evidence="1">The sequence shown here is derived from an EMBL/GenBank/DDBJ whole genome shotgun (WGS) entry which is preliminary data.</text>
</comment>